<keyword evidence="2" id="KW-1185">Reference proteome</keyword>
<reference evidence="1 2" key="1">
    <citation type="journal article" date="2009" name="PLoS ONE">
        <title>Methylobacterium genome sequences: a reference blueprint to investigate microbial metabolism of C1 compounds from natural and industrial sources.</title>
        <authorList>
            <person name="Vuilleumier S."/>
            <person name="Chistoserdova L."/>
            <person name="Lee M.-C."/>
            <person name="Bringel F."/>
            <person name="Lajus A."/>
            <person name="Zhou Y."/>
            <person name="Gourion B."/>
            <person name="Barbe V."/>
            <person name="Chang J."/>
            <person name="Cruveiller S."/>
            <person name="Dossat C."/>
            <person name="Gillett W."/>
            <person name="Gruffaz C."/>
            <person name="Haugen E."/>
            <person name="Hourcade E."/>
            <person name="Levy R."/>
            <person name="Mangenot S."/>
            <person name="Muller E."/>
            <person name="Nadalig T."/>
            <person name="Pagni M."/>
            <person name="Penny C."/>
            <person name="Peyraud R."/>
            <person name="Robinson D.G."/>
            <person name="Roche D."/>
            <person name="Rouy Z."/>
            <person name="Saenampechek C."/>
            <person name="Salvignol G."/>
            <person name="Vallenet D."/>
            <person name="Wu Z."/>
            <person name="Marx C.J."/>
            <person name="Vorholt J.A."/>
            <person name="Olson M.V."/>
            <person name="Kaul R."/>
            <person name="Weissenbach J."/>
            <person name="Medigue C."/>
            <person name="Lidstrom M.E."/>
        </authorList>
    </citation>
    <scope>NUCLEOTIDE SEQUENCE [LARGE SCALE GENOMIC DNA]</scope>
    <source>
        <strain evidence="2">ATCC 14718 / DSM 1338 / JCM 2805 / NCIMB 9133 / AM1</strain>
    </source>
</reference>
<sequence length="115" mass="12776">MGLPFPSECHGENDLHDLARRLRDSWGCHSRLGAEGTRYVAESPACVLRPLRPRDHAGRCLHARIWARSWGRHSGTTVCFTDTWAKRPIDGPLGAGSVCPASGRRSWGCHSRPTY</sequence>
<dbReference type="HOGENOM" id="CLU_2106067_0_0_5"/>
<evidence type="ECO:0000313" key="1">
    <source>
        <dbReference type="EMBL" id="ACS43275.1"/>
    </source>
</evidence>
<protein>
    <submittedName>
        <fullName evidence="1">Uncharacterized protein</fullName>
    </submittedName>
</protein>
<proteinExistence type="predicted"/>
<dbReference type="Proteomes" id="UP000009081">
    <property type="component" value="Plasmid megaplasmid"/>
</dbReference>
<dbReference type="EMBL" id="CP001511">
    <property type="protein sequence ID" value="ACS43275.1"/>
    <property type="molecule type" value="Genomic_DNA"/>
</dbReference>
<organism evidence="1 2">
    <name type="scientific">Methylorubrum extorquens (strain ATCC 14718 / DSM 1338 / JCM 2805 / NCIMB 9133 / AM1)</name>
    <name type="common">Methylobacterium extorquens</name>
    <dbReference type="NCBI Taxonomy" id="272630"/>
    <lineage>
        <taxon>Bacteria</taxon>
        <taxon>Pseudomonadati</taxon>
        <taxon>Pseudomonadota</taxon>
        <taxon>Alphaproteobacteria</taxon>
        <taxon>Hyphomicrobiales</taxon>
        <taxon>Methylobacteriaceae</taxon>
        <taxon>Methylorubrum</taxon>
    </lineage>
</organism>
<dbReference type="KEGG" id="mea:Mex_2p0423"/>
<geneLocation type="plasmid" evidence="1 2">
    <name>megaplasmid</name>
</geneLocation>
<accession>C5B493</accession>
<dbReference type="AlphaFoldDB" id="C5B493"/>
<keyword evidence="1" id="KW-0614">Plasmid</keyword>
<name>C5B493_METEA</name>
<evidence type="ECO:0000313" key="2">
    <source>
        <dbReference type="Proteomes" id="UP000009081"/>
    </source>
</evidence>
<gene>
    <name evidence="1" type="ordered locus">MexAM1_META2p0423</name>
</gene>